<feature type="compositionally biased region" description="Polar residues" evidence="1">
    <location>
        <begin position="52"/>
        <end position="75"/>
    </location>
</feature>
<keyword evidence="4" id="KW-1185">Reference proteome</keyword>
<dbReference type="InParanoid" id="A0A4Q1BTU6"/>
<feature type="compositionally biased region" description="Polar residues" evidence="1">
    <location>
        <begin position="92"/>
        <end position="105"/>
    </location>
</feature>
<dbReference type="OrthoDB" id="1711508at2759"/>
<organism evidence="3 4">
    <name type="scientific">Tremella mesenterica</name>
    <name type="common">Jelly fungus</name>
    <dbReference type="NCBI Taxonomy" id="5217"/>
    <lineage>
        <taxon>Eukaryota</taxon>
        <taxon>Fungi</taxon>
        <taxon>Dikarya</taxon>
        <taxon>Basidiomycota</taxon>
        <taxon>Agaricomycotina</taxon>
        <taxon>Tremellomycetes</taxon>
        <taxon>Tremellales</taxon>
        <taxon>Tremellaceae</taxon>
        <taxon>Tremella</taxon>
    </lineage>
</organism>
<feature type="compositionally biased region" description="Polar residues" evidence="1">
    <location>
        <begin position="27"/>
        <end position="40"/>
    </location>
</feature>
<feature type="region of interest" description="Disordered" evidence="1">
    <location>
        <begin position="631"/>
        <end position="719"/>
    </location>
</feature>
<dbReference type="AlphaFoldDB" id="A0A4Q1BTU6"/>
<gene>
    <name evidence="3" type="ORF">M231_01363</name>
</gene>
<feature type="domain" description="FCP1 homology" evidence="2">
    <location>
        <begin position="138"/>
        <end position="354"/>
    </location>
</feature>
<evidence type="ECO:0000259" key="2">
    <source>
        <dbReference type="PROSITE" id="PS50969"/>
    </source>
</evidence>
<feature type="compositionally biased region" description="Basic and acidic residues" evidence="1">
    <location>
        <begin position="1"/>
        <end position="25"/>
    </location>
</feature>
<dbReference type="PROSITE" id="PS50969">
    <property type="entry name" value="FCP1"/>
    <property type="match status" value="1"/>
</dbReference>
<feature type="compositionally biased region" description="Pro residues" evidence="1">
    <location>
        <begin position="113"/>
        <end position="124"/>
    </location>
</feature>
<feature type="region of interest" description="Disordered" evidence="1">
    <location>
        <begin position="1"/>
        <end position="124"/>
    </location>
</feature>
<evidence type="ECO:0000313" key="4">
    <source>
        <dbReference type="Proteomes" id="UP000289152"/>
    </source>
</evidence>
<dbReference type="EMBL" id="SDIL01000009">
    <property type="protein sequence ID" value="RXK41456.1"/>
    <property type="molecule type" value="Genomic_DNA"/>
</dbReference>
<dbReference type="VEuPathDB" id="FungiDB:TREMEDRAFT_74041"/>
<feature type="compositionally biased region" description="Basic and acidic residues" evidence="1">
    <location>
        <begin position="693"/>
        <end position="711"/>
    </location>
</feature>
<reference evidence="3 4" key="1">
    <citation type="submission" date="2016-06" db="EMBL/GenBank/DDBJ databases">
        <title>Evolution of pathogenesis and genome organization in the Tremellales.</title>
        <authorList>
            <person name="Cuomo C."/>
            <person name="Litvintseva A."/>
            <person name="Heitman J."/>
            <person name="Chen Y."/>
            <person name="Sun S."/>
            <person name="Springer D."/>
            <person name="Dromer F."/>
            <person name="Young S."/>
            <person name="Zeng Q."/>
            <person name="Chapman S."/>
            <person name="Gujja S."/>
            <person name="Saif S."/>
            <person name="Birren B."/>
        </authorList>
    </citation>
    <scope>NUCLEOTIDE SEQUENCE [LARGE SCALE GENOMIC DNA]</scope>
    <source>
        <strain evidence="3 4">ATCC 28783</strain>
    </source>
</reference>
<evidence type="ECO:0000256" key="1">
    <source>
        <dbReference type="SAM" id="MobiDB-lite"/>
    </source>
</evidence>
<dbReference type="Gene3D" id="3.40.50.1000">
    <property type="entry name" value="HAD superfamily/HAD-like"/>
    <property type="match status" value="1"/>
</dbReference>
<comment type="caution">
    <text evidence="3">The sequence shown here is derived from an EMBL/GenBank/DDBJ whole genome shotgun (WGS) entry which is preliminary data.</text>
</comment>
<sequence>MPAQERHQSNPRVDRWENQRSRDPPARSQTSMAFQHNVNGASRPYIPPQRRNPVSTPNYTSLHSSHYLNPRSGPSNFPPPTSLPLQPWPSTRLTSTRETNPGSQSPRRHWSSTPPPFNPELPPPDYLELSSKAALKKSFVIPKVLVLDLNGALVYRTPTNRKKGHPRPYLSNFLSYLFEPDPIPDDTEHDGDGLLPVRPWEVFVWSSAQPHNVRGMVTEAFGKKWSRGVWGWDLEGGKEQERRFVAGEGRLLDVWARDKMGLTDVEYRRRVQTFKDLRKVCQHLAPNGIIPAEKVDVPFPLDERNIVLLDDSPLKAMYQPWNQINIPEYDKARYTASNTSAKDIDAITPSTHKAPGNEMDEILLGVIGILDEMRRIDNVPAWIRHGGVSLDSSPVDEPTIDTLPSHANFSHWYQRPEVLAHWIEKGRAALERKGIKIHHGLVVECASTAANLLPDPATVPWTLRQTRAYSPSQPQEIIYVASSSSPPPEDEVASPPRYLEPEEARQDGDVPHVEDGSRGGSVDRWRTFSPTEVSLYLRNLADRCSLQKSQISRLRSTSDMLRDLEERLGDSNVWNKVKMPSNQRGHEDQPLASVLKTVVKGSSKKQKKQPIIPTAMTSFKSELKRIGRLLRESHDSESKIQIPGSARKSGTLPEPSKRGQRDSGGSAVGELQSNVNQSKRSQEGRRKEKGKRKAESQKDNAGVREVSEGERRSKRVKSS</sequence>
<dbReference type="InterPro" id="IPR023214">
    <property type="entry name" value="HAD_sf"/>
</dbReference>
<dbReference type="SUPFAM" id="SSF56784">
    <property type="entry name" value="HAD-like"/>
    <property type="match status" value="1"/>
</dbReference>
<name>A0A4Q1BTU6_TREME</name>
<protein>
    <recommendedName>
        <fullName evidence="2">FCP1 homology domain-containing protein</fullName>
    </recommendedName>
</protein>
<feature type="region of interest" description="Disordered" evidence="1">
    <location>
        <begin position="502"/>
        <end position="524"/>
    </location>
</feature>
<evidence type="ECO:0000313" key="3">
    <source>
        <dbReference type="EMBL" id="RXK41456.1"/>
    </source>
</evidence>
<proteinExistence type="predicted"/>
<dbReference type="STRING" id="5217.A0A4Q1BTU6"/>
<dbReference type="InterPro" id="IPR004274">
    <property type="entry name" value="FCP1_dom"/>
</dbReference>
<dbReference type="InterPro" id="IPR036412">
    <property type="entry name" value="HAD-like_sf"/>
</dbReference>
<dbReference type="SMART" id="SM00577">
    <property type="entry name" value="CPDc"/>
    <property type="match status" value="1"/>
</dbReference>
<dbReference type="Proteomes" id="UP000289152">
    <property type="component" value="Unassembled WGS sequence"/>
</dbReference>
<accession>A0A4Q1BTU6</accession>
<dbReference type="PANTHER" id="PTHR12210">
    <property type="entry name" value="DULLARD PROTEIN PHOSPHATASE"/>
    <property type="match status" value="1"/>
</dbReference>
<dbReference type="InterPro" id="IPR050365">
    <property type="entry name" value="TIM50"/>
</dbReference>